<evidence type="ECO:0000256" key="9">
    <source>
        <dbReference type="ARBA" id="ARBA00023055"/>
    </source>
</evidence>
<dbReference type="Proteomes" id="UP000050795">
    <property type="component" value="Unassembled WGS sequence"/>
</dbReference>
<dbReference type="GO" id="GO:0015297">
    <property type="term" value="F:antiporter activity"/>
    <property type="evidence" value="ECO:0007669"/>
    <property type="project" value="UniProtKB-KW"/>
</dbReference>
<reference evidence="19" key="1">
    <citation type="submission" date="2022-06" db="EMBL/GenBank/DDBJ databases">
        <authorList>
            <person name="Berger JAMES D."/>
            <person name="Berger JAMES D."/>
        </authorList>
    </citation>
    <scope>NUCLEOTIDE SEQUENCE [LARGE SCALE GENOMIC DNA]</scope>
</reference>
<dbReference type="GO" id="GO:0006869">
    <property type="term" value="P:lipid transport"/>
    <property type="evidence" value="ECO:0007669"/>
    <property type="project" value="UniProtKB-KW"/>
</dbReference>
<evidence type="ECO:0000256" key="7">
    <source>
        <dbReference type="ARBA" id="ARBA00022737"/>
    </source>
</evidence>
<dbReference type="InterPro" id="IPR023395">
    <property type="entry name" value="MCP_dom_sf"/>
</dbReference>
<keyword evidence="5" id="KW-0050">Antiport</keyword>
<evidence type="ECO:0000256" key="15">
    <source>
        <dbReference type="ARBA" id="ARBA00052538"/>
    </source>
</evidence>
<feature type="repeat" description="Solcar" evidence="17">
    <location>
        <begin position="467"/>
        <end position="553"/>
    </location>
</feature>
<dbReference type="Pfam" id="PF01344">
    <property type="entry name" value="Kelch_1"/>
    <property type="match status" value="1"/>
</dbReference>
<feature type="region of interest" description="Disordered" evidence="18">
    <location>
        <begin position="400"/>
        <end position="432"/>
    </location>
</feature>
<dbReference type="PANTHER" id="PTHR45618">
    <property type="entry name" value="MITOCHONDRIAL DICARBOXYLATE CARRIER-RELATED"/>
    <property type="match status" value="1"/>
</dbReference>
<keyword evidence="4" id="KW-0813">Transport</keyword>
<keyword evidence="7" id="KW-0677">Repeat</keyword>
<keyword evidence="10 17" id="KW-0472">Membrane</keyword>
<evidence type="ECO:0000256" key="12">
    <source>
        <dbReference type="ARBA" id="ARBA00040264"/>
    </source>
</evidence>
<dbReference type="AlphaFoldDB" id="A0AA85K220"/>
<evidence type="ECO:0000256" key="10">
    <source>
        <dbReference type="ARBA" id="ARBA00023136"/>
    </source>
</evidence>
<evidence type="ECO:0000256" key="3">
    <source>
        <dbReference type="ARBA" id="ARBA00022441"/>
    </source>
</evidence>
<comment type="catalytic activity">
    <reaction evidence="13">
        <text>oxaloacetate(in) + 2-oxoglutarate(out) = oxaloacetate(out) + 2-oxoglutarate(in)</text>
        <dbReference type="Rhea" id="RHEA:71603"/>
        <dbReference type="ChEBI" id="CHEBI:16452"/>
        <dbReference type="ChEBI" id="CHEBI:16810"/>
    </reaction>
</comment>
<evidence type="ECO:0000256" key="18">
    <source>
        <dbReference type="SAM" id="MobiDB-lite"/>
    </source>
</evidence>
<dbReference type="InterPro" id="IPR011043">
    <property type="entry name" value="Gal_Oxase/kelch_b-propeller"/>
</dbReference>
<evidence type="ECO:0000256" key="5">
    <source>
        <dbReference type="ARBA" id="ARBA00022449"/>
    </source>
</evidence>
<accession>A0AA85K220</accession>
<dbReference type="InterPro" id="IPR006652">
    <property type="entry name" value="Kelch_1"/>
</dbReference>
<evidence type="ECO:0000256" key="6">
    <source>
        <dbReference type="ARBA" id="ARBA00022692"/>
    </source>
</evidence>
<evidence type="ECO:0000313" key="20">
    <source>
        <dbReference type="WBParaSite" id="TREG1_54410.1"/>
    </source>
</evidence>
<keyword evidence="8" id="KW-1133">Transmembrane helix</keyword>
<keyword evidence="19" id="KW-1185">Reference proteome</keyword>
<dbReference type="SUPFAM" id="SSF103506">
    <property type="entry name" value="Mitochondrial carrier"/>
    <property type="match status" value="1"/>
</dbReference>
<evidence type="ECO:0000256" key="11">
    <source>
        <dbReference type="ARBA" id="ARBA00036491"/>
    </source>
</evidence>
<keyword evidence="3" id="KW-0880">Kelch repeat</keyword>
<feature type="compositionally biased region" description="Acidic residues" evidence="18">
    <location>
        <begin position="413"/>
        <end position="422"/>
    </location>
</feature>
<comment type="similarity">
    <text evidence="2">Belongs to the mitochondrial carrier (TC 2.A.29) family.</text>
</comment>
<comment type="catalytic activity">
    <reaction evidence="11">
        <text>(S)-malate(in) + 2-oxoglutarate(out) = (S)-malate(out) + 2-oxoglutarate(in)</text>
        <dbReference type="Rhea" id="RHEA:71587"/>
        <dbReference type="ChEBI" id="CHEBI:15589"/>
        <dbReference type="ChEBI" id="CHEBI:16810"/>
    </reaction>
</comment>
<evidence type="ECO:0000256" key="16">
    <source>
        <dbReference type="ARBA" id="ARBA00052710"/>
    </source>
</evidence>
<organism evidence="19 20">
    <name type="scientific">Trichobilharzia regenti</name>
    <name type="common">Nasal bird schistosome</name>
    <dbReference type="NCBI Taxonomy" id="157069"/>
    <lineage>
        <taxon>Eukaryota</taxon>
        <taxon>Metazoa</taxon>
        <taxon>Spiralia</taxon>
        <taxon>Lophotrochozoa</taxon>
        <taxon>Platyhelminthes</taxon>
        <taxon>Trematoda</taxon>
        <taxon>Digenea</taxon>
        <taxon>Strigeidida</taxon>
        <taxon>Schistosomatoidea</taxon>
        <taxon>Schistosomatidae</taxon>
        <taxon>Trichobilharzia</taxon>
    </lineage>
</organism>
<keyword evidence="9" id="KW-0445">Lipid transport</keyword>
<dbReference type="Gene3D" id="2.120.10.80">
    <property type="entry name" value="Kelch-type beta propeller"/>
    <property type="match status" value="2"/>
</dbReference>
<evidence type="ECO:0000256" key="14">
    <source>
        <dbReference type="ARBA" id="ARBA00050291"/>
    </source>
</evidence>
<dbReference type="WBParaSite" id="TREG1_54410.1">
    <property type="protein sequence ID" value="TREG1_54410.1"/>
    <property type="gene ID" value="TREG1_54410"/>
</dbReference>
<sequence length="768" mass="84084">MEDLLKKLNVRGSWYGVPHIYGSYLPTGRVGHTAHALYINSVHGGKRPLVIITGGADPSAVFNEAHILDISSCRWHTISVSEAIDFPSLGRYEHSSALLCNQELLIFGGATKSGPLNQLLRLQLDDLSVPTENSSVFEIQSFTGSIKQISNHTNPACKLRTQHSSVSLTEYDQLLIFSGGDVGSQTVSDDKVHMYDSVLDSWIEIPVEGISPCSRLGHLMLYESPCQPETSNAEHRIPKGKLYIHGGMADDELFDDLYALHFVQCDNGDVHFKGVWSKLYPNINADDDADAIDSNEKSNTPHLKPLGHISPDSRAAHGGAILTNKIFGSDTTKIFIFGGFSTTGALNDMFCFDTNLKQWSEIKCETGVLPAPRLDFAYCVVTLTVQKKNAKIKLMELTRNSSKDDQSKGDTNDKDEEGEGNDEEKTQCTDDGAVCSNSTPYRSNEHFKSKLFTMSSETKKAEVPPSMKFVLGGTAGMCASVCVQPLDLVKNRMQMSGVGGGASAGQRNSFQVLLSVIRNEGFFAIYSGLSAGLLRQATYSTARLGIYTNLFEQYSKLKHESPNFFMKIGIAISAGVCGALIGTPAEICLIRMTSDGRLPPAERRNYSNVFNALIRITREEGLLTLWRGAIPTMGRAAVVNGAQLATYSQAKQKILETGYLTDGLGVHTLASLLSGFTTSVFSLPIDIAKTRIQNMKIIDGKPEYKNMGDVILRVIRNEGFPSLWKGFTPYFLRIGPHTVLTFIFLEQFNSAYIRNVLGDKSGQRAGGL</sequence>
<evidence type="ECO:0000313" key="19">
    <source>
        <dbReference type="Proteomes" id="UP000050795"/>
    </source>
</evidence>
<reference evidence="20" key="2">
    <citation type="submission" date="2023-11" db="UniProtKB">
        <authorList>
            <consortium name="WormBaseParasite"/>
        </authorList>
    </citation>
    <scope>IDENTIFICATION</scope>
</reference>
<proteinExistence type="inferred from homology"/>
<evidence type="ECO:0000256" key="4">
    <source>
        <dbReference type="ARBA" id="ARBA00022448"/>
    </source>
</evidence>
<dbReference type="Pfam" id="PF00153">
    <property type="entry name" value="Mito_carr"/>
    <property type="match status" value="3"/>
</dbReference>
<protein>
    <recommendedName>
        <fullName evidence="12">Mitochondrial 2-oxoglutarate/malate carrier protein</fullName>
    </recommendedName>
</protein>
<dbReference type="Gene3D" id="1.50.40.10">
    <property type="entry name" value="Mitochondrial carrier domain"/>
    <property type="match status" value="1"/>
</dbReference>
<dbReference type="InterPro" id="IPR050391">
    <property type="entry name" value="Mito_Metabolite_Transporter"/>
</dbReference>
<evidence type="ECO:0000256" key="2">
    <source>
        <dbReference type="ARBA" id="ARBA00006375"/>
    </source>
</evidence>
<comment type="catalytic activity">
    <reaction evidence="15">
        <text>malonate(in) + 2-oxoglutarate(out) = malonate(out) + 2-oxoglutarate(in)</text>
        <dbReference type="Rhea" id="RHEA:71591"/>
        <dbReference type="ChEBI" id="CHEBI:15792"/>
        <dbReference type="ChEBI" id="CHEBI:16810"/>
    </reaction>
</comment>
<dbReference type="SUPFAM" id="SSF50965">
    <property type="entry name" value="Galactose oxidase, central domain"/>
    <property type="match status" value="1"/>
</dbReference>
<keyword evidence="6 17" id="KW-0812">Transmembrane</keyword>
<comment type="catalytic activity">
    <reaction evidence="14">
        <text>maleate(in) + 2-oxoglutarate(out) = maleate(out) + 2-oxoglutarate(in)</text>
        <dbReference type="Rhea" id="RHEA:71599"/>
        <dbReference type="ChEBI" id="CHEBI:16810"/>
        <dbReference type="ChEBI" id="CHEBI:30780"/>
    </reaction>
</comment>
<dbReference type="InterPro" id="IPR015915">
    <property type="entry name" value="Kelch-typ_b-propeller"/>
</dbReference>
<dbReference type="GO" id="GO:0016020">
    <property type="term" value="C:membrane"/>
    <property type="evidence" value="ECO:0007669"/>
    <property type="project" value="UniProtKB-SubCell"/>
</dbReference>
<comment type="subcellular location">
    <subcellularLocation>
        <location evidence="1">Membrane</location>
        <topology evidence="1">Multi-pass membrane protein</topology>
    </subcellularLocation>
</comment>
<evidence type="ECO:0000256" key="17">
    <source>
        <dbReference type="PROSITE-ProRule" id="PRU00282"/>
    </source>
</evidence>
<dbReference type="FunFam" id="1.50.40.10:FF:000013">
    <property type="entry name" value="Mitochondrial 2-oxoglutarate/malate carrier protein-like protein"/>
    <property type="match status" value="1"/>
</dbReference>
<dbReference type="InterPro" id="IPR018108">
    <property type="entry name" value="MCP_transmembrane"/>
</dbReference>
<evidence type="ECO:0000256" key="13">
    <source>
        <dbReference type="ARBA" id="ARBA00050120"/>
    </source>
</evidence>
<feature type="repeat" description="Solcar" evidence="17">
    <location>
        <begin position="562"/>
        <end position="653"/>
    </location>
</feature>
<dbReference type="Pfam" id="PF24681">
    <property type="entry name" value="Kelch_KLHDC2_KLHL20_DRC7"/>
    <property type="match status" value="1"/>
</dbReference>
<evidence type="ECO:0000256" key="1">
    <source>
        <dbReference type="ARBA" id="ARBA00004141"/>
    </source>
</evidence>
<evidence type="ECO:0000256" key="8">
    <source>
        <dbReference type="ARBA" id="ARBA00022989"/>
    </source>
</evidence>
<feature type="repeat" description="Solcar" evidence="17">
    <location>
        <begin position="662"/>
        <end position="751"/>
    </location>
</feature>
<name>A0AA85K220_TRIRE</name>
<comment type="catalytic activity">
    <reaction evidence="16">
        <text>succinate(in) + 2-oxoglutarate(out) = succinate(out) + 2-oxoglutarate(in)</text>
        <dbReference type="Rhea" id="RHEA:71595"/>
        <dbReference type="ChEBI" id="CHEBI:16810"/>
        <dbReference type="ChEBI" id="CHEBI:30031"/>
    </reaction>
</comment>
<feature type="compositionally biased region" description="Basic and acidic residues" evidence="18">
    <location>
        <begin position="400"/>
        <end position="412"/>
    </location>
</feature>
<dbReference type="PROSITE" id="PS50920">
    <property type="entry name" value="SOLCAR"/>
    <property type="match status" value="3"/>
</dbReference>